<evidence type="ECO:0000256" key="1">
    <source>
        <dbReference type="SAM" id="MobiDB-lite"/>
    </source>
</evidence>
<accession>A0A9W9WXK4</accession>
<evidence type="ECO:0000313" key="2">
    <source>
        <dbReference type="EMBL" id="KAJ5478352.1"/>
    </source>
</evidence>
<protein>
    <submittedName>
        <fullName evidence="2">Uncharacterized protein</fullName>
    </submittedName>
</protein>
<reference evidence="2" key="2">
    <citation type="journal article" date="2023" name="IMA Fungus">
        <title>Comparative genomic study of the Penicillium genus elucidates a diverse pangenome and 15 lateral gene transfer events.</title>
        <authorList>
            <person name="Petersen C."/>
            <person name="Sorensen T."/>
            <person name="Nielsen M.R."/>
            <person name="Sondergaard T.E."/>
            <person name="Sorensen J.L."/>
            <person name="Fitzpatrick D.A."/>
            <person name="Frisvad J.C."/>
            <person name="Nielsen K.L."/>
        </authorList>
    </citation>
    <scope>NUCLEOTIDE SEQUENCE</scope>
    <source>
        <strain evidence="2">IBT 17660</strain>
    </source>
</reference>
<feature type="region of interest" description="Disordered" evidence="1">
    <location>
        <begin position="310"/>
        <end position="340"/>
    </location>
</feature>
<name>A0A9W9WXK4_9EURO</name>
<feature type="compositionally biased region" description="Low complexity" evidence="1">
    <location>
        <begin position="310"/>
        <end position="324"/>
    </location>
</feature>
<keyword evidence="3" id="KW-1185">Reference proteome</keyword>
<evidence type="ECO:0000313" key="3">
    <source>
        <dbReference type="Proteomes" id="UP001147760"/>
    </source>
</evidence>
<dbReference type="EMBL" id="JAPWDO010000003">
    <property type="protein sequence ID" value="KAJ5478352.1"/>
    <property type="molecule type" value="Genomic_DNA"/>
</dbReference>
<feature type="region of interest" description="Disordered" evidence="1">
    <location>
        <begin position="259"/>
        <end position="282"/>
    </location>
</feature>
<dbReference type="AlphaFoldDB" id="A0A9W9WXK4"/>
<sequence>MGNRVRRWISISTIHNLQSTTNPYINITHNPTNLPSKPNAKLQIQIHPPLTSPATPIALQPHHLLSPPADLLTNTATTLTITPTQDTKSPSQTFAIHRIRAHETPDSPDRTVLLYTVHGKPWPNTSRVLCDTQGVPVLVLRRVWLSRKWVVRLPDQQGDLLAASMPWGDGPGSIIGVGGGFRLEVRFVNALAVMSGSVVGEGVGTVSGPVDEPPPYSAVSGVGVYGRGGNADADAGVTRRNEKEIHSQPAECLITSTSARHTFHPPSPSLLPSYDSVRRDSPNSLRDLLDAIEPPQEPVPAVLFRSSTSTSSSLNVSASTSTSSDPGIGSVHTNAEPPGSRVELRVMQLAASGTGVMMGNQKIMHITRHNAIDYSKSKARLRPRWEVEVAEGVDLLLAVNIVLIMSESSQNKWR</sequence>
<organism evidence="2 3">
    <name type="scientific">Penicillium desertorum</name>
    <dbReference type="NCBI Taxonomy" id="1303715"/>
    <lineage>
        <taxon>Eukaryota</taxon>
        <taxon>Fungi</taxon>
        <taxon>Dikarya</taxon>
        <taxon>Ascomycota</taxon>
        <taxon>Pezizomycotina</taxon>
        <taxon>Eurotiomycetes</taxon>
        <taxon>Eurotiomycetidae</taxon>
        <taxon>Eurotiales</taxon>
        <taxon>Aspergillaceae</taxon>
        <taxon>Penicillium</taxon>
    </lineage>
</organism>
<comment type="caution">
    <text evidence="2">The sequence shown here is derived from an EMBL/GenBank/DDBJ whole genome shotgun (WGS) entry which is preliminary data.</text>
</comment>
<dbReference type="OrthoDB" id="4241662at2759"/>
<gene>
    <name evidence="2" type="ORF">N7530_003861</name>
</gene>
<dbReference type="Proteomes" id="UP001147760">
    <property type="component" value="Unassembled WGS sequence"/>
</dbReference>
<proteinExistence type="predicted"/>
<reference evidence="2" key="1">
    <citation type="submission" date="2022-12" db="EMBL/GenBank/DDBJ databases">
        <authorList>
            <person name="Petersen C."/>
        </authorList>
    </citation>
    <scope>NUCLEOTIDE SEQUENCE</scope>
    <source>
        <strain evidence="2">IBT 17660</strain>
    </source>
</reference>